<reference evidence="4" key="1">
    <citation type="submission" date="2016-12" db="EMBL/GenBank/DDBJ databases">
        <authorList>
            <person name="Varghese N."/>
            <person name="Submissions S."/>
        </authorList>
    </citation>
    <scope>NUCLEOTIDE SEQUENCE [LARGE SCALE GENOMIC DNA]</scope>
    <source>
        <strain evidence="4">DSM 11032</strain>
    </source>
</reference>
<dbReference type="STRING" id="198312.SAMN02745193_02009"/>
<dbReference type="Gene3D" id="3.60.15.10">
    <property type="entry name" value="Ribonuclease Z/Hydroxyacylglutathione hydrolase-like"/>
    <property type="match status" value="1"/>
</dbReference>
<dbReference type="EMBL" id="FRDF01000011">
    <property type="protein sequence ID" value="SHN59697.1"/>
    <property type="molecule type" value="Genomic_DNA"/>
</dbReference>
<dbReference type="InterPro" id="IPR036866">
    <property type="entry name" value="RibonucZ/Hydroxyglut_hydro"/>
</dbReference>
<dbReference type="InterPro" id="IPR001279">
    <property type="entry name" value="Metallo-B-lactamas"/>
</dbReference>
<dbReference type="Pfam" id="PF12706">
    <property type="entry name" value="Lactamase_B_2"/>
    <property type="match status" value="1"/>
</dbReference>
<proteinExistence type="predicted"/>
<dbReference type="Proteomes" id="UP000184391">
    <property type="component" value="Unassembled WGS sequence"/>
</dbReference>
<feature type="signal peptide" evidence="1">
    <location>
        <begin position="1"/>
        <end position="24"/>
    </location>
</feature>
<evidence type="ECO:0000256" key="1">
    <source>
        <dbReference type="SAM" id="SignalP"/>
    </source>
</evidence>
<name>A0A1M7SMJ9_9SPHN</name>
<dbReference type="SUPFAM" id="SSF56281">
    <property type="entry name" value="Metallo-hydrolase/oxidoreductase"/>
    <property type="match status" value="1"/>
</dbReference>
<gene>
    <name evidence="3" type="ORF">SAMN02745193_02009</name>
</gene>
<evidence type="ECO:0000259" key="2">
    <source>
        <dbReference type="Pfam" id="PF12706"/>
    </source>
</evidence>
<organism evidence="3 4">
    <name type="scientific">Erythrobacter sanguineus</name>
    <dbReference type="NCBI Taxonomy" id="198312"/>
    <lineage>
        <taxon>Bacteria</taxon>
        <taxon>Pseudomonadati</taxon>
        <taxon>Pseudomonadota</taxon>
        <taxon>Alphaproteobacteria</taxon>
        <taxon>Sphingomonadales</taxon>
        <taxon>Erythrobacteraceae</taxon>
        <taxon>Erythrobacter/Porphyrobacter group</taxon>
        <taxon>Erythrobacter</taxon>
    </lineage>
</organism>
<sequence>MSLGRRAMTLAALTLTFAPLTSAAAPAEPPSVACAAEIVVLGAGQDAGAPQIGHAGETEPRLLPASLALIDRKAGKRYLFDATPAITEQLAMLDAIAPPAQGLGIDGIFLTHAHIGHYLGLAWLGREAAGAKGVPVYAMPRLAAFLRDNGPWSQLVALGNIDLRSLEDLQAAWNPNEQDKRLWVAAYLAPHRDEYSETVGFGIMPGSGSALYLPDIDRWQGWDTMTGLTLIDQIRGHDLVFIDATFWDDNELPGRDMSEIPHPRVTDTMDLLRHLAPEQRAKVHFIHYNHTNPIRDPASAQSRQVLERGFNIARRGDRYCLSRGR</sequence>
<keyword evidence="4" id="KW-1185">Reference proteome</keyword>
<evidence type="ECO:0000313" key="4">
    <source>
        <dbReference type="Proteomes" id="UP000184391"/>
    </source>
</evidence>
<evidence type="ECO:0000313" key="3">
    <source>
        <dbReference type="EMBL" id="SHN59697.1"/>
    </source>
</evidence>
<feature type="chain" id="PRO_5012771334" evidence="1">
    <location>
        <begin position="25"/>
        <end position="325"/>
    </location>
</feature>
<feature type="domain" description="Metallo-beta-lactamase" evidence="2">
    <location>
        <begin position="77"/>
        <end position="285"/>
    </location>
</feature>
<keyword evidence="1" id="KW-0732">Signal</keyword>
<accession>A0A1M7SMJ9</accession>
<dbReference type="AlphaFoldDB" id="A0A1M7SMJ9"/>
<protein>
    <submittedName>
        <fullName evidence="3">Pyrroloquinoline quinone biosynthesis protein B</fullName>
    </submittedName>
</protein>